<proteinExistence type="predicted"/>
<protein>
    <submittedName>
        <fullName evidence="1">Uncharacterized protein</fullName>
    </submittedName>
</protein>
<dbReference type="Proteomes" id="UP000293483">
    <property type="component" value="Unassembled WGS sequence"/>
</dbReference>
<organism evidence="1 2">
    <name type="scientific">Acinetobacter bouvetii</name>
    <dbReference type="NCBI Taxonomy" id="202951"/>
    <lineage>
        <taxon>Bacteria</taxon>
        <taxon>Pseudomonadati</taxon>
        <taxon>Pseudomonadota</taxon>
        <taxon>Gammaproteobacteria</taxon>
        <taxon>Moraxellales</taxon>
        <taxon>Moraxellaceae</taxon>
        <taxon>Acinetobacter</taxon>
    </lineage>
</organism>
<evidence type="ECO:0000313" key="2">
    <source>
        <dbReference type="Proteomes" id="UP000293483"/>
    </source>
</evidence>
<reference evidence="1 2" key="1">
    <citation type="submission" date="2019-02" db="EMBL/GenBank/DDBJ databases">
        <title>The Batch Genome Submission of Acinetobacter spp. strains.</title>
        <authorList>
            <person name="Qin J."/>
            <person name="Hu Y."/>
            <person name="Ye H."/>
            <person name="Wei L."/>
            <person name="Feng Y."/>
            <person name="Zong Z."/>
        </authorList>
    </citation>
    <scope>NUCLEOTIDE SEQUENCE [LARGE SCALE GENOMIC DNA]</scope>
    <source>
        <strain evidence="1 2">WCHABo060081</strain>
    </source>
</reference>
<sequence length="82" mass="9110">MISENETIAVFGQFTYTYVHAQNTFTSPFSIKAIVKGGLITYFQFMEDTYASATSFHVGGEWSIPQDSDSAKNFTVSATLKH</sequence>
<dbReference type="RefSeq" id="WP_130144624.1">
    <property type="nucleotide sequence ID" value="NZ_SGSU01000005.1"/>
</dbReference>
<dbReference type="AlphaFoldDB" id="A0A4Q7AWK2"/>
<dbReference type="Gene3D" id="3.10.450.50">
    <property type="match status" value="1"/>
</dbReference>
<dbReference type="STRING" id="202951.GCA_001485025_01877"/>
<gene>
    <name evidence="1" type="ORF">EXE25_05715</name>
</gene>
<name>A0A4Q7AWK2_9GAMM</name>
<accession>A0A4Q7AWK2</accession>
<comment type="caution">
    <text evidence="1">The sequence shown here is derived from an EMBL/GenBank/DDBJ whole genome shotgun (WGS) entry which is preliminary data.</text>
</comment>
<evidence type="ECO:0000313" key="1">
    <source>
        <dbReference type="EMBL" id="RZG67946.1"/>
    </source>
</evidence>
<dbReference type="EMBL" id="SGSU01000005">
    <property type="protein sequence ID" value="RZG67946.1"/>
    <property type="molecule type" value="Genomic_DNA"/>
</dbReference>